<accession>A0ABU6CRQ4</accession>
<keyword evidence="3" id="KW-1185">Reference proteome</keyword>
<organism evidence="2 3">
    <name type="scientific">Candidatus Thiothrix phosphatis</name>
    <dbReference type="NCBI Taxonomy" id="3112415"/>
    <lineage>
        <taxon>Bacteria</taxon>
        <taxon>Pseudomonadati</taxon>
        <taxon>Pseudomonadota</taxon>
        <taxon>Gammaproteobacteria</taxon>
        <taxon>Thiotrichales</taxon>
        <taxon>Thiotrichaceae</taxon>
        <taxon>Thiothrix</taxon>
    </lineage>
</organism>
<evidence type="ECO:0000313" key="2">
    <source>
        <dbReference type="EMBL" id="MEB4589501.1"/>
    </source>
</evidence>
<dbReference type="InterPro" id="IPR027802">
    <property type="entry name" value="Multi-ubiquitin_dom"/>
</dbReference>
<name>A0ABU6CRQ4_9GAMM</name>
<protein>
    <submittedName>
        <fullName evidence="2">E2/UBC family protein</fullName>
    </submittedName>
</protein>
<gene>
    <name evidence="2" type="ORF">VSS37_00780</name>
</gene>
<evidence type="ECO:0000313" key="3">
    <source>
        <dbReference type="Proteomes" id="UP001308005"/>
    </source>
</evidence>
<dbReference type="RefSeq" id="WP_324692694.1">
    <property type="nucleotide sequence ID" value="NZ_JAYMYJ010000008.1"/>
</dbReference>
<sequence>MDHYFPYLEIINMQISISVDGCTLKTAAGLVKGAELRTLANIPPDEHLVINRAHALDVPVKDSDYLVLTGDEQLVTGRNSHMLPDNPCLGKPITITVNDTPFELKHAKVTLADLRELAGADATDGVFLEMPQSADEPLANVERLVVQDGDAFITVPCGNVGDHNTTGVGVLHDVHHDFQQLQQHYPSAEIHPDGAGHLVVIRGVPLPTHWSSETVDMLFPVSNLYPQTALDMFWVSPKLSLKDGRQPENAVSFDRQYLGGTWQGFSWHYPPANPWMPGKCNLLSHLRFSLSRLHQNR</sequence>
<dbReference type="InterPro" id="IPR025701">
    <property type="entry name" value="UBQ-conjugat_E2_E"/>
</dbReference>
<proteinExistence type="predicted"/>
<dbReference type="Pfam" id="PF14452">
    <property type="entry name" value="Multi_ubiq"/>
    <property type="match status" value="1"/>
</dbReference>
<evidence type="ECO:0000259" key="1">
    <source>
        <dbReference type="Pfam" id="PF14452"/>
    </source>
</evidence>
<dbReference type="EMBL" id="JAYMYJ010000008">
    <property type="protein sequence ID" value="MEB4589501.1"/>
    <property type="molecule type" value="Genomic_DNA"/>
</dbReference>
<dbReference type="Pfam" id="PF14462">
    <property type="entry name" value="Prok-E2_E"/>
    <property type="match status" value="1"/>
</dbReference>
<dbReference type="Proteomes" id="UP001308005">
    <property type="component" value="Unassembled WGS sequence"/>
</dbReference>
<feature type="domain" description="Multi-ubiquitin" evidence="1">
    <location>
        <begin position="94"/>
        <end position="142"/>
    </location>
</feature>
<reference evidence="3" key="1">
    <citation type="submission" date="2023-07" db="EMBL/GenBank/DDBJ databases">
        <title>The carbon used by Thiothrix.</title>
        <authorList>
            <person name="Chen L."/>
        </authorList>
    </citation>
    <scope>NUCLEOTIDE SEQUENCE [LARGE SCALE GENOMIC DNA]</scope>
</reference>
<reference evidence="2 3" key="2">
    <citation type="submission" date="2024-01" db="EMBL/GenBank/DDBJ databases">
        <authorList>
            <person name="Xie X."/>
        </authorList>
    </citation>
    <scope>NUCLEOTIDE SEQUENCE [LARGE SCALE GENOMIC DNA]</scope>
    <source>
        <strain evidence="2">SCUT-1</strain>
    </source>
</reference>
<comment type="caution">
    <text evidence="2">The sequence shown here is derived from an EMBL/GenBank/DDBJ whole genome shotgun (WGS) entry which is preliminary data.</text>
</comment>